<dbReference type="Proteomes" id="UP001055811">
    <property type="component" value="Linkage Group LG09"/>
</dbReference>
<reference evidence="1 2" key="2">
    <citation type="journal article" date="2022" name="Mol. Ecol. Resour.">
        <title>The genomes of chicory, endive, great burdock and yacon provide insights into Asteraceae paleo-polyploidization history and plant inulin production.</title>
        <authorList>
            <person name="Fan W."/>
            <person name="Wang S."/>
            <person name="Wang H."/>
            <person name="Wang A."/>
            <person name="Jiang F."/>
            <person name="Liu H."/>
            <person name="Zhao H."/>
            <person name="Xu D."/>
            <person name="Zhang Y."/>
        </authorList>
    </citation>
    <scope>NUCLEOTIDE SEQUENCE [LARGE SCALE GENOMIC DNA]</scope>
    <source>
        <strain evidence="2">cv. Punajuju</strain>
        <tissue evidence="1">Leaves</tissue>
    </source>
</reference>
<dbReference type="EMBL" id="CM042017">
    <property type="protein sequence ID" value="KAI3691503.1"/>
    <property type="molecule type" value="Genomic_DNA"/>
</dbReference>
<evidence type="ECO:0000313" key="2">
    <source>
        <dbReference type="Proteomes" id="UP001055811"/>
    </source>
</evidence>
<keyword evidence="2" id="KW-1185">Reference proteome</keyword>
<name>A0ACB8Z2C2_CICIN</name>
<evidence type="ECO:0000313" key="1">
    <source>
        <dbReference type="EMBL" id="KAI3691503.1"/>
    </source>
</evidence>
<comment type="caution">
    <text evidence="1">The sequence shown here is derived from an EMBL/GenBank/DDBJ whole genome shotgun (WGS) entry which is preliminary data.</text>
</comment>
<sequence>MSSVPANASRTCTSLCIENPKPPSVTPPPSLHELLSTSILCRHGHQEPPMPSPPSSSFRHPYSLAVRLKALKVTHEGLKVLVRLRVKDGDSS</sequence>
<reference evidence="2" key="1">
    <citation type="journal article" date="2022" name="Mol. Ecol. Resour.">
        <title>The genomes of chicory, endive, great burdock and yacon provide insights into Asteraceae palaeo-polyploidization history and plant inulin production.</title>
        <authorList>
            <person name="Fan W."/>
            <person name="Wang S."/>
            <person name="Wang H."/>
            <person name="Wang A."/>
            <person name="Jiang F."/>
            <person name="Liu H."/>
            <person name="Zhao H."/>
            <person name="Xu D."/>
            <person name="Zhang Y."/>
        </authorList>
    </citation>
    <scope>NUCLEOTIDE SEQUENCE [LARGE SCALE GENOMIC DNA]</scope>
    <source>
        <strain evidence="2">cv. Punajuju</strain>
    </source>
</reference>
<organism evidence="1 2">
    <name type="scientific">Cichorium intybus</name>
    <name type="common">Chicory</name>
    <dbReference type="NCBI Taxonomy" id="13427"/>
    <lineage>
        <taxon>Eukaryota</taxon>
        <taxon>Viridiplantae</taxon>
        <taxon>Streptophyta</taxon>
        <taxon>Embryophyta</taxon>
        <taxon>Tracheophyta</taxon>
        <taxon>Spermatophyta</taxon>
        <taxon>Magnoliopsida</taxon>
        <taxon>eudicotyledons</taxon>
        <taxon>Gunneridae</taxon>
        <taxon>Pentapetalae</taxon>
        <taxon>asterids</taxon>
        <taxon>campanulids</taxon>
        <taxon>Asterales</taxon>
        <taxon>Asteraceae</taxon>
        <taxon>Cichorioideae</taxon>
        <taxon>Cichorieae</taxon>
        <taxon>Cichoriinae</taxon>
        <taxon>Cichorium</taxon>
    </lineage>
</organism>
<protein>
    <submittedName>
        <fullName evidence="1">Uncharacterized protein</fullName>
    </submittedName>
</protein>
<accession>A0ACB8Z2C2</accession>
<gene>
    <name evidence="1" type="ORF">L2E82_49865</name>
</gene>
<proteinExistence type="predicted"/>